<proteinExistence type="predicted"/>
<feature type="chain" id="PRO_5045323132" evidence="1">
    <location>
        <begin position="24"/>
        <end position="141"/>
    </location>
</feature>
<keyword evidence="1" id="KW-0732">Signal</keyword>
<gene>
    <name evidence="2" type="ORF">ISP19_09640</name>
</gene>
<protein>
    <submittedName>
        <fullName evidence="2">Uncharacterized protein</fullName>
    </submittedName>
</protein>
<sequence>MKRVVQAVGVLGMAALTMTCAWAQDPVQDNMDEISLIQILGATRASFDICHIQRTDLRQTALDVMATARYIVEARYRQLGRKPGEAKEAEQTAYQVYLKDHQVDASMPACQIYRRQIDALAWHAAQVGAAYIRANESQKQP</sequence>
<evidence type="ECO:0000313" key="2">
    <source>
        <dbReference type="EMBL" id="MBM7125643.1"/>
    </source>
</evidence>
<accession>A0ABS2K321</accession>
<dbReference type="RefSeq" id="WP_204681204.1">
    <property type="nucleotide sequence ID" value="NZ_BSNR01000001.1"/>
</dbReference>
<dbReference type="EMBL" id="JADIKE010000035">
    <property type="protein sequence ID" value="MBM7125643.1"/>
    <property type="molecule type" value="Genomic_DNA"/>
</dbReference>
<dbReference type="Proteomes" id="UP001430149">
    <property type="component" value="Unassembled WGS sequence"/>
</dbReference>
<reference evidence="2" key="1">
    <citation type="submission" date="2020-10" db="EMBL/GenBank/DDBJ databases">
        <title>Phylogeny of dyella-like bacteria.</title>
        <authorList>
            <person name="Fu J."/>
        </authorList>
    </citation>
    <scope>NUCLEOTIDE SEQUENCE</scope>
    <source>
        <strain evidence="2">DHOC52</strain>
    </source>
</reference>
<organism evidence="2 3">
    <name type="scientific">Dyella flava</name>
    <dbReference type="NCBI Taxonomy" id="1920170"/>
    <lineage>
        <taxon>Bacteria</taxon>
        <taxon>Pseudomonadati</taxon>
        <taxon>Pseudomonadota</taxon>
        <taxon>Gammaproteobacteria</taxon>
        <taxon>Lysobacterales</taxon>
        <taxon>Rhodanobacteraceae</taxon>
        <taxon>Dyella</taxon>
    </lineage>
</organism>
<feature type="signal peptide" evidence="1">
    <location>
        <begin position="1"/>
        <end position="23"/>
    </location>
</feature>
<keyword evidence="3" id="KW-1185">Reference proteome</keyword>
<evidence type="ECO:0000313" key="3">
    <source>
        <dbReference type="Proteomes" id="UP001430149"/>
    </source>
</evidence>
<evidence type="ECO:0000256" key="1">
    <source>
        <dbReference type="SAM" id="SignalP"/>
    </source>
</evidence>
<comment type="caution">
    <text evidence="2">The sequence shown here is derived from an EMBL/GenBank/DDBJ whole genome shotgun (WGS) entry which is preliminary data.</text>
</comment>
<name>A0ABS2K321_9GAMM</name>